<keyword evidence="1" id="KW-0472">Membrane</keyword>
<feature type="transmembrane region" description="Helical" evidence="1">
    <location>
        <begin position="162"/>
        <end position="183"/>
    </location>
</feature>
<name>A0A239H397_9ACTN</name>
<accession>A0A239H397</accession>
<evidence type="ECO:0000313" key="3">
    <source>
        <dbReference type="Proteomes" id="UP000198415"/>
    </source>
</evidence>
<feature type="transmembrane region" description="Helical" evidence="1">
    <location>
        <begin position="45"/>
        <end position="69"/>
    </location>
</feature>
<dbReference type="AlphaFoldDB" id="A0A239H397"/>
<feature type="transmembrane region" description="Helical" evidence="1">
    <location>
        <begin position="75"/>
        <end position="94"/>
    </location>
</feature>
<organism evidence="2 3">
    <name type="scientific">Actinoplanes regularis</name>
    <dbReference type="NCBI Taxonomy" id="52697"/>
    <lineage>
        <taxon>Bacteria</taxon>
        <taxon>Bacillati</taxon>
        <taxon>Actinomycetota</taxon>
        <taxon>Actinomycetes</taxon>
        <taxon>Micromonosporales</taxon>
        <taxon>Micromonosporaceae</taxon>
        <taxon>Actinoplanes</taxon>
    </lineage>
</organism>
<feature type="transmembrane region" description="Helical" evidence="1">
    <location>
        <begin position="127"/>
        <end position="150"/>
    </location>
</feature>
<protein>
    <submittedName>
        <fullName evidence="2">Uncharacterized protein</fullName>
    </submittedName>
</protein>
<proteinExistence type="predicted"/>
<gene>
    <name evidence="2" type="ORF">SAMN06264365_12314</name>
</gene>
<feature type="transmembrane region" description="Helical" evidence="1">
    <location>
        <begin position="12"/>
        <end position="33"/>
    </location>
</feature>
<keyword evidence="1" id="KW-1133">Transmembrane helix</keyword>
<evidence type="ECO:0000256" key="1">
    <source>
        <dbReference type="SAM" id="Phobius"/>
    </source>
</evidence>
<keyword evidence="3" id="KW-1185">Reference proteome</keyword>
<dbReference type="EMBL" id="FZNR01000023">
    <property type="protein sequence ID" value="SNS75273.1"/>
    <property type="molecule type" value="Genomic_DNA"/>
</dbReference>
<dbReference type="Proteomes" id="UP000198415">
    <property type="component" value="Unassembled WGS sequence"/>
</dbReference>
<keyword evidence="1" id="KW-0812">Transmembrane</keyword>
<reference evidence="2 3" key="1">
    <citation type="submission" date="2017-06" db="EMBL/GenBank/DDBJ databases">
        <authorList>
            <person name="Kim H.J."/>
            <person name="Triplett B.A."/>
        </authorList>
    </citation>
    <scope>NUCLEOTIDE SEQUENCE [LARGE SCALE GENOMIC DNA]</scope>
    <source>
        <strain evidence="2 3">DSM 43151</strain>
    </source>
</reference>
<sequence length="211" mass="20865">MNAVDVNTAVDVILIGALAGVWLAAGLLAEGLPTVGSARLMRRRAVLLTALISAGAALFVAVPVVTGLLPGTSAAPAAALLPAAPAMVVLTMGVRRLSRVRRGAGAFATAPLAPVPPALRAAAAHPLITASLQVTGLAAIVGLPLAAGLVHLPGHGVPATDGFTGMAGIAITVVAIAVSAIGIRAALRHSRLTVLTGVALGSRPLRPWKSM</sequence>
<evidence type="ECO:0000313" key="2">
    <source>
        <dbReference type="EMBL" id="SNS75273.1"/>
    </source>
</evidence>
<dbReference type="OrthoDB" id="3298034at2"/>